<keyword evidence="4" id="KW-0378">Hydrolase</keyword>
<dbReference type="GO" id="GO:0043138">
    <property type="term" value="F:3'-5' DNA helicase activity"/>
    <property type="evidence" value="ECO:0007669"/>
    <property type="project" value="UniProtKB-EC"/>
</dbReference>
<dbReference type="InterPro" id="IPR011545">
    <property type="entry name" value="DEAD/DEAH_box_helicase_dom"/>
</dbReference>
<dbReference type="Pfam" id="PF00271">
    <property type="entry name" value="Helicase_C"/>
    <property type="match status" value="1"/>
</dbReference>
<evidence type="ECO:0000256" key="9">
    <source>
        <dbReference type="ARBA" id="ARBA00034617"/>
    </source>
</evidence>
<dbReference type="Gene3D" id="1.10.10.10">
    <property type="entry name" value="Winged helix-like DNA-binding domain superfamily/Winged helix DNA-binding domain"/>
    <property type="match status" value="1"/>
</dbReference>
<keyword evidence="6" id="KW-0067">ATP-binding</keyword>
<comment type="catalytic activity">
    <reaction evidence="9">
        <text>Couples ATP hydrolysis with the unwinding of duplex DNA by translocating in the 3'-5' direction.</text>
        <dbReference type="EC" id="5.6.2.4"/>
    </reaction>
</comment>
<evidence type="ECO:0000256" key="10">
    <source>
        <dbReference type="ARBA" id="ARBA00034808"/>
    </source>
</evidence>
<keyword evidence="5 13" id="KW-0347">Helicase</keyword>
<dbReference type="GO" id="GO:0005694">
    <property type="term" value="C:chromosome"/>
    <property type="evidence" value="ECO:0007669"/>
    <property type="project" value="TreeGrafter"/>
</dbReference>
<dbReference type="RefSeq" id="WP_011832399.1">
    <property type="nucleotide sequence ID" value="NC_008942.1"/>
</dbReference>
<dbReference type="eggNOG" id="arCOG00560">
    <property type="taxonomic scope" value="Archaea"/>
</dbReference>
<keyword evidence="8" id="KW-0413">Isomerase</keyword>
<accession>A2SPE2</accession>
<dbReference type="OrthoDB" id="114759at2157"/>
<dbReference type="NCBIfam" id="TIGR00614">
    <property type="entry name" value="recQ_fam"/>
    <property type="match status" value="1"/>
</dbReference>
<dbReference type="InterPro" id="IPR027417">
    <property type="entry name" value="P-loop_NTPase"/>
</dbReference>
<evidence type="ECO:0000313" key="14">
    <source>
        <dbReference type="Proteomes" id="UP000000365"/>
    </source>
</evidence>
<dbReference type="GO" id="GO:0009378">
    <property type="term" value="F:four-way junction helicase activity"/>
    <property type="evidence" value="ECO:0007669"/>
    <property type="project" value="TreeGrafter"/>
</dbReference>
<dbReference type="GO" id="GO:0005524">
    <property type="term" value="F:ATP binding"/>
    <property type="evidence" value="ECO:0007669"/>
    <property type="project" value="UniProtKB-KW"/>
</dbReference>
<reference evidence="13 14" key="1">
    <citation type="journal article" date="2009" name="Stand. Genomic Sci.">
        <title>Complete genome sequence of Methanocorpusculum labreanum type strain Z.</title>
        <authorList>
            <person name="Anderson I.J."/>
            <person name="Sieprawska-Lupa M."/>
            <person name="Goltsman E."/>
            <person name="Lapidus A."/>
            <person name="Copeland A."/>
            <person name="Glavina Del Rio T."/>
            <person name="Tice H."/>
            <person name="Dalin E."/>
            <person name="Barry K."/>
            <person name="Pitluck S."/>
            <person name="Hauser L."/>
            <person name="Land M."/>
            <person name="Lucas S."/>
            <person name="Richardson P."/>
            <person name="Whitman W.B."/>
            <person name="Kyrpides N.C."/>
        </authorList>
    </citation>
    <scope>NUCLEOTIDE SEQUENCE [LARGE SCALE GENOMIC DNA]</scope>
    <source>
        <strain evidence="14">ATCC 43576 / DSM 4855 / Z</strain>
    </source>
</reference>
<dbReference type="InterPro" id="IPR004589">
    <property type="entry name" value="DNA_helicase_ATP-dep_RecQ"/>
</dbReference>
<protein>
    <recommendedName>
        <fullName evidence="10">DNA 3'-5' helicase</fullName>
        <ecNumber evidence="10">5.6.2.4</ecNumber>
    </recommendedName>
</protein>
<dbReference type="EC" id="5.6.2.4" evidence="10"/>
<dbReference type="SMART" id="SM00490">
    <property type="entry name" value="HELICc"/>
    <property type="match status" value="1"/>
</dbReference>
<dbReference type="GO" id="GO:0005737">
    <property type="term" value="C:cytoplasm"/>
    <property type="evidence" value="ECO:0007669"/>
    <property type="project" value="TreeGrafter"/>
</dbReference>
<dbReference type="Pfam" id="PF16124">
    <property type="entry name" value="RecQ_Zn_bind"/>
    <property type="match status" value="1"/>
</dbReference>
<evidence type="ECO:0000313" key="13">
    <source>
        <dbReference type="EMBL" id="ABN06198.1"/>
    </source>
</evidence>
<evidence type="ECO:0000256" key="8">
    <source>
        <dbReference type="ARBA" id="ARBA00023235"/>
    </source>
</evidence>
<dbReference type="PROSITE" id="PS51192">
    <property type="entry name" value="HELICASE_ATP_BIND_1"/>
    <property type="match status" value="1"/>
</dbReference>
<name>A2SPE2_METLZ</name>
<dbReference type="GO" id="GO:0006281">
    <property type="term" value="P:DNA repair"/>
    <property type="evidence" value="ECO:0007669"/>
    <property type="project" value="TreeGrafter"/>
</dbReference>
<evidence type="ECO:0000259" key="12">
    <source>
        <dbReference type="PROSITE" id="PS51194"/>
    </source>
</evidence>
<evidence type="ECO:0000256" key="4">
    <source>
        <dbReference type="ARBA" id="ARBA00022801"/>
    </source>
</evidence>
<dbReference type="GO" id="GO:0046872">
    <property type="term" value="F:metal ion binding"/>
    <property type="evidence" value="ECO:0007669"/>
    <property type="project" value="UniProtKB-KW"/>
</dbReference>
<feature type="domain" description="Helicase C-terminal" evidence="12">
    <location>
        <begin position="218"/>
        <end position="367"/>
    </location>
</feature>
<dbReference type="GO" id="GO:0016787">
    <property type="term" value="F:hydrolase activity"/>
    <property type="evidence" value="ECO:0007669"/>
    <property type="project" value="UniProtKB-KW"/>
</dbReference>
<dbReference type="Gene3D" id="3.40.50.300">
    <property type="entry name" value="P-loop containing nucleotide triphosphate hydrolases"/>
    <property type="match status" value="2"/>
</dbReference>
<evidence type="ECO:0000256" key="1">
    <source>
        <dbReference type="ARBA" id="ARBA00005446"/>
    </source>
</evidence>
<dbReference type="SUPFAM" id="SSF52540">
    <property type="entry name" value="P-loop containing nucleoside triphosphate hydrolases"/>
    <property type="match status" value="1"/>
</dbReference>
<keyword evidence="3" id="KW-0547">Nucleotide-binding</keyword>
<keyword evidence="2" id="KW-0479">Metal-binding</keyword>
<dbReference type="EMBL" id="CP000559">
    <property type="protein sequence ID" value="ABN06198.1"/>
    <property type="molecule type" value="Genomic_DNA"/>
</dbReference>
<dbReference type="PROSITE" id="PS51194">
    <property type="entry name" value="HELICASE_CTER"/>
    <property type="match status" value="1"/>
</dbReference>
<evidence type="ECO:0000256" key="5">
    <source>
        <dbReference type="ARBA" id="ARBA00022806"/>
    </source>
</evidence>
<evidence type="ECO:0000256" key="7">
    <source>
        <dbReference type="ARBA" id="ARBA00023125"/>
    </source>
</evidence>
<evidence type="ECO:0000256" key="2">
    <source>
        <dbReference type="ARBA" id="ARBA00022723"/>
    </source>
</evidence>
<dbReference type="HOGENOM" id="CLU_001103_9_7_2"/>
<feature type="domain" description="Helicase ATP-binding" evidence="11">
    <location>
        <begin position="26"/>
        <end position="194"/>
    </location>
</feature>
<evidence type="ECO:0000256" key="6">
    <source>
        <dbReference type="ARBA" id="ARBA00022840"/>
    </source>
</evidence>
<dbReference type="InterPro" id="IPR014001">
    <property type="entry name" value="Helicase_ATP-bd"/>
</dbReference>
<dbReference type="CDD" id="cd17920">
    <property type="entry name" value="DEXHc_RecQ"/>
    <property type="match status" value="1"/>
</dbReference>
<sequence length="493" mass="55735">MTKGIQQTLEKYFHHQTFRPNQQEIIEKIVSGRDVLAVMATGGGKSLCYQLPALMLDGMTIVISPLIALMKDQVDSLSNQGVTVETLNSLQTYDERRRVEQDMRDGKVRILYVSPERAVTPAFFATLSGCKVALFAVDEAHCISMWGHQFRPEYREIKHLRDKFPGVPIAAFTATATLRVREDIVNELRLNDPAEFIGSFDRRNLRYSVFAEPNAQVRMQKIISYVTAHKDDPGIIYCFSRASTEELAERLRKVHIMANPYHAGLPTPERSRVQEGFLNNSIRVICATVAFGMGIDKPDVRYVIHAHMPKDIESYYQETGRAGRDGKAGECLLFYSGGDRRKIENMLEREFTDKKKSEIAREKLDQMYAYCTAKSCRRQLLLSYFDEEIQPCGNCDTCGDKKIKQSKPAGSLTKMILTGVQDVDGILTTPEFISFLLGLERAKTVKLQLNTHPLFGAANGREREEIEKEVSSLLKSGRLRLEGKTVRKLCSGN</sequence>
<dbReference type="GeneID" id="4795854"/>
<gene>
    <name evidence="13" type="ordered locus">Mlab_0020</name>
</gene>
<dbReference type="CDD" id="cd18794">
    <property type="entry name" value="SF2_C_RecQ"/>
    <property type="match status" value="1"/>
</dbReference>
<dbReference type="STRING" id="410358.Mlab_0020"/>
<dbReference type="Proteomes" id="UP000000365">
    <property type="component" value="Chromosome"/>
</dbReference>
<dbReference type="InterPro" id="IPR032284">
    <property type="entry name" value="RecQ_Zn-bd"/>
</dbReference>
<comment type="similarity">
    <text evidence="1">Belongs to the helicase family. RecQ subfamily.</text>
</comment>
<dbReference type="SMART" id="SM00487">
    <property type="entry name" value="DEXDc"/>
    <property type="match status" value="1"/>
</dbReference>
<organism evidence="13 14">
    <name type="scientific">Methanocorpusculum labreanum (strain ATCC 43576 / DSM 4855 / Z)</name>
    <dbReference type="NCBI Taxonomy" id="410358"/>
    <lineage>
        <taxon>Archaea</taxon>
        <taxon>Methanobacteriati</taxon>
        <taxon>Methanobacteriota</taxon>
        <taxon>Stenosarchaea group</taxon>
        <taxon>Methanomicrobia</taxon>
        <taxon>Methanomicrobiales</taxon>
        <taxon>Methanocorpusculaceae</taxon>
        <taxon>Methanocorpusculum</taxon>
    </lineage>
</organism>
<dbReference type="PANTHER" id="PTHR13710">
    <property type="entry name" value="DNA HELICASE RECQ FAMILY MEMBER"/>
    <property type="match status" value="1"/>
</dbReference>
<dbReference type="GO" id="GO:0003677">
    <property type="term" value="F:DNA binding"/>
    <property type="evidence" value="ECO:0007669"/>
    <property type="project" value="UniProtKB-KW"/>
</dbReference>
<keyword evidence="7" id="KW-0238">DNA-binding</keyword>
<dbReference type="Pfam" id="PF00270">
    <property type="entry name" value="DEAD"/>
    <property type="match status" value="1"/>
</dbReference>
<evidence type="ECO:0000259" key="11">
    <source>
        <dbReference type="PROSITE" id="PS51192"/>
    </source>
</evidence>
<dbReference type="FunFam" id="3.40.50.300:FF:000296">
    <property type="entry name" value="ATP-dependent DNA helicase RecQ"/>
    <property type="match status" value="1"/>
</dbReference>
<dbReference type="KEGG" id="mla:Mlab_0020"/>
<proteinExistence type="inferred from homology"/>
<keyword evidence="14" id="KW-1185">Reference proteome</keyword>
<dbReference type="GO" id="GO:0006310">
    <property type="term" value="P:DNA recombination"/>
    <property type="evidence" value="ECO:0007669"/>
    <property type="project" value="InterPro"/>
</dbReference>
<dbReference type="InterPro" id="IPR001650">
    <property type="entry name" value="Helicase_C-like"/>
</dbReference>
<dbReference type="InterPro" id="IPR036388">
    <property type="entry name" value="WH-like_DNA-bd_sf"/>
</dbReference>
<dbReference type="PANTHER" id="PTHR13710:SF105">
    <property type="entry name" value="ATP-DEPENDENT DNA HELICASE Q1"/>
    <property type="match status" value="1"/>
</dbReference>
<evidence type="ECO:0000256" key="3">
    <source>
        <dbReference type="ARBA" id="ARBA00022741"/>
    </source>
</evidence>
<dbReference type="AlphaFoldDB" id="A2SPE2"/>